<organism evidence="2">
    <name type="scientific">Vibrio alginolyticus</name>
    <dbReference type="NCBI Taxonomy" id="663"/>
    <lineage>
        <taxon>Bacteria</taxon>
        <taxon>Pseudomonadati</taxon>
        <taxon>Pseudomonadota</taxon>
        <taxon>Gammaproteobacteria</taxon>
        <taxon>Vibrionales</taxon>
        <taxon>Vibrionaceae</taxon>
        <taxon>Vibrio</taxon>
    </lineage>
</organism>
<evidence type="ECO:0000313" key="2">
    <source>
        <dbReference type="EMBL" id="ARP21802.1"/>
    </source>
</evidence>
<proteinExistence type="predicted"/>
<dbReference type="EMBL" id="CP017904">
    <property type="protein sequence ID" value="ARP21802.1"/>
    <property type="molecule type" value="Genomic_DNA"/>
</dbReference>
<name>A0A1W6TLJ3_VIBAL</name>
<dbReference type="RefSeq" id="WP_086048418.1">
    <property type="nucleotide sequence ID" value="NZ_CP017893.1"/>
</dbReference>
<accession>A0A1W6TLJ3</accession>
<feature type="compositionally biased region" description="Basic and acidic residues" evidence="1">
    <location>
        <begin position="367"/>
        <end position="384"/>
    </location>
</feature>
<sequence length="384" mass="43525">MKLVLSTNKKLDGVVAPEYYEIPVESWNGIQLHHKPVIHPMNNEFSVYDICSGKLLDESDYVKKLKQEIHRQFGFVHAHLDLVTIARVISDKLDKEIGVVSGFHYEVYLPELRVASNTLVDDEKLLRYLKTLQTVTKSDCVELRSKIDSYGDDFTLMDLYFLVQEQFALHKMEDITNIENSSANGFFSGHLGIDAIETESMPSNEIFVVNQDFITEAEITPLPPNELALHSSSMFNRNIDYVASDEVINQIIDRYSLTEISDDRIPVYLPLTVQQGKNLLNTHHVTSYDRRLTVYGDTSHTVFDGTGVGLKVDAGCLTVESINPKTGLLTFSLDLNGLNCAYMGDWIDYDSQITKQLISNLSNAQTKEPHENYAEDRGERMGMR</sequence>
<protein>
    <submittedName>
        <fullName evidence="2">Uncharacterized protein</fullName>
    </submittedName>
</protein>
<dbReference type="AlphaFoldDB" id="A0A1W6TLJ3"/>
<evidence type="ECO:0000256" key="1">
    <source>
        <dbReference type="SAM" id="MobiDB-lite"/>
    </source>
</evidence>
<gene>
    <name evidence="2" type="ORF">K05K4_51000</name>
</gene>
<keyword evidence="2" id="KW-0614">Plasmid</keyword>
<reference evidence="2" key="1">
    <citation type="submission" date="2016-10" db="EMBL/GenBank/DDBJ databases">
        <title>The High Quality Genome of Vibrio alginolyticus K01M1.</title>
        <authorList>
            <person name="Wendling C."/>
            <person name="Chibani C.M."/>
            <person name="Hertel R."/>
            <person name="Sproer C."/>
            <person name="Bunk B."/>
            <person name="Overmann J."/>
            <person name="Roth O."/>
            <person name="Liesegang H."/>
        </authorList>
    </citation>
    <scope>NUCLEOTIDE SEQUENCE</scope>
    <source>
        <strain evidence="2">K05K4</strain>
        <plasmid evidence="2">pL289</plasmid>
    </source>
</reference>
<geneLocation type="plasmid" evidence="2">
    <name>pL289</name>
</geneLocation>
<feature type="region of interest" description="Disordered" evidence="1">
    <location>
        <begin position="364"/>
        <end position="384"/>
    </location>
</feature>